<dbReference type="Proteomes" id="UP000552241">
    <property type="component" value="Unassembled WGS sequence"/>
</dbReference>
<dbReference type="AlphaFoldDB" id="A0A838ZGJ1"/>
<sequence>MSLKIVMLTGPAVSSRFMYHGLAADLDIDLVLRETPVPMKTIMKNRAKKLGWINVIGQIGFGILVLPILRNSSKKQKTKVIAKLGLNQNEIPTEKLIDVASVNSKESIDVLQKINPDVVIVNGCRIVSKKVLTAVNAVFLNTHEGITPRYRGIHGGYWALVNRDLENAGVTVHLVDKGVDTGGILYQARIQPEKNDNFTTYPYYQTAAGIPLMQKAIEDVEKNSIQKIEPKLESQIWYHPTIWGYLWNYLTKGVK</sequence>
<evidence type="ECO:0000256" key="5">
    <source>
        <dbReference type="SAM" id="Phobius"/>
    </source>
</evidence>
<evidence type="ECO:0000256" key="3">
    <source>
        <dbReference type="ARBA" id="ARBA00022679"/>
    </source>
</evidence>
<dbReference type="EMBL" id="JACDZE010000001">
    <property type="protein sequence ID" value="MBA5628388.1"/>
    <property type="molecule type" value="Genomic_DNA"/>
</dbReference>
<dbReference type="PANTHER" id="PTHR43369:SF2">
    <property type="entry name" value="PHOSPHORIBOSYLGLYCINAMIDE FORMYLTRANSFERASE"/>
    <property type="match status" value="1"/>
</dbReference>
<dbReference type="GO" id="GO:0006189">
    <property type="term" value="P:'de novo' IMP biosynthetic process"/>
    <property type="evidence" value="ECO:0007669"/>
    <property type="project" value="TreeGrafter"/>
</dbReference>
<evidence type="ECO:0000256" key="2">
    <source>
        <dbReference type="ARBA" id="ARBA00012254"/>
    </source>
</evidence>
<evidence type="ECO:0000313" key="8">
    <source>
        <dbReference type="Proteomes" id="UP000552241"/>
    </source>
</evidence>
<dbReference type="GO" id="GO:0005829">
    <property type="term" value="C:cytosol"/>
    <property type="evidence" value="ECO:0007669"/>
    <property type="project" value="TreeGrafter"/>
</dbReference>
<keyword evidence="3 7" id="KW-0808">Transferase</keyword>
<evidence type="ECO:0000259" key="6">
    <source>
        <dbReference type="Pfam" id="PF00551"/>
    </source>
</evidence>
<gene>
    <name evidence="7" type="ORF">HU137_01235</name>
</gene>
<evidence type="ECO:0000313" key="7">
    <source>
        <dbReference type="EMBL" id="MBA5628388.1"/>
    </source>
</evidence>
<evidence type="ECO:0000256" key="4">
    <source>
        <dbReference type="ARBA" id="ARBA00022755"/>
    </source>
</evidence>
<organism evidence="7 8">
    <name type="scientific">Moheibacter lacus</name>
    <dbReference type="NCBI Taxonomy" id="2745851"/>
    <lineage>
        <taxon>Bacteria</taxon>
        <taxon>Pseudomonadati</taxon>
        <taxon>Bacteroidota</taxon>
        <taxon>Flavobacteriia</taxon>
        <taxon>Flavobacteriales</taxon>
        <taxon>Weeksellaceae</taxon>
        <taxon>Moheibacter</taxon>
    </lineage>
</organism>
<feature type="domain" description="Formyl transferase N-terminal" evidence="6">
    <location>
        <begin position="88"/>
        <end position="197"/>
    </location>
</feature>
<evidence type="ECO:0000256" key="1">
    <source>
        <dbReference type="ARBA" id="ARBA00005054"/>
    </source>
</evidence>
<dbReference type="EC" id="2.1.2.2" evidence="2"/>
<dbReference type="InterPro" id="IPR036477">
    <property type="entry name" value="Formyl_transf_N_sf"/>
</dbReference>
<dbReference type="RefSeq" id="WP_182041990.1">
    <property type="nucleotide sequence ID" value="NZ_JACDZE010000001.1"/>
</dbReference>
<comment type="pathway">
    <text evidence="1">Purine metabolism; IMP biosynthesis via de novo pathway; N(2)-formyl-N(1)-(5-phospho-D-ribosyl)glycinamide from N(1)-(5-phospho-D-ribosyl)glycinamide (10-formyl THF route): step 1/1.</text>
</comment>
<feature type="transmembrane region" description="Helical" evidence="5">
    <location>
        <begin position="50"/>
        <end position="69"/>
    </location>
</feature>
<dbReference type="SUPFAM" id="SSF53328">
    <property type="entry name" value="Formyltransferase"/>
    <property type="match status" value="1"/>
</dbReference>
<proteinExistence type="predicted"/>
<keyword evidence="5" id="KW-1133">Transmembrane helix</keyword>
<dbReference type="GO" id="GO:0004644">
    <property type="term" value="F:phosphoribosylglycinamide formyltransferase activity"/>
    <property type="evidence" value="ECO:0007669"/>
    <property type="project" value="UniProtKB-EC"/>
</dbReference>
<dbReference type="CDD" id="cd08653">
    <property type="entry name" value="FMT_core_like_3"/>
    <property type="match status" value="1"/>
</dbReference>
<comment type="caution">
    <text evidence="7">The sequence shown here is derived from an EMBL/GenBank/DDBJ whole genome shotgun (WGS) entry which is preliminary data.</text>
</comment>
<dbReference type="Pfam" id="PF00551">
    <property type="entry name" value="Formyl_trans_N"/>
    <property type="match status" value="1"/>
</dbReference>
<keyword evidence="8" id="KW-1185">Reference proteome</keyword>
<dbReference type="Gene3D" id="3.40.50.170">
    <property type="entry name" value="Formyl transferase, N-terminal domain"/>
    <property type="match status" value="1"/>
</dbReference>
<name>A0A838ZGJ1_9FLAO</name>
<dbReference type="InterPro" id="IPR002376">
    <property type="entry name" value="Formyl_transf_N"/>
</dbReference>
<dbReference type="PANTHER" id="PTHR43369">
    <property type="entry name" value="PHOSPHORIBOSYLGLYCINAMIDE FORMYLTRANSFERASE"/>
    <property type="match status" value="1"/>
</dbReference>
<keyword evidence="5" id="KW-0812">Transmembrane</keyword>
<keyword evidence="4" id="KW-0658">Purine biosynthesis</keyword>
<reference evidence="7 8" key="1">
    <citation type="submission" date="2020-07" db="EMBL/GenBank/DDBJ databases">
        <title>Moheibacter lacus sp. nov., a member of the family Flavobacteriaceae isolated from freshwater lake sediment.</title>
        <authorList>
            <person name="Liu Y."/>
        </authorList>
    </citation>
    <scope>NUCLEOTIDE SEQUENCE [LARGE SCALE GENOMIC DNA]</scope>
    <source>
        <strain evidence="7 8">BDHS18</strain>
    </source>
</reference>
<protein>
    <recommendedName>
        <fullName evidence="2">phosphoribosylglycinamide formyltransferase 1</fullName>
        <ecNumber evidence="2">2.1.2.2</ecNumber>
    </recommendedName>
</protein>
<accession>A0A838ZGJ1</accession>
<keyword evidence="5" id="KW-0472">Membrane</keyword>